<keyword evidence="3" id="KW-1185">Reference proteome</keyword>
<gene>
    <name evidence="1" type="ORF">CDAR_248301</name>
    <name evidence="2" type="ORF">CDAR_618811</name>
</gene>
<dbReference type="AlphaFoldDB" id="A0AAV4W1N8"/>
<proteinExistence type="predicted"/>
<dbReference type="EMBL" id="BPLQ01013953">
    <property type="protein sequence ID" value="GIY76119.1"/>
    <property type="molecule type" value="Genomic_DNA"/>
</dbReference>
<reference evidence="1 3" key="1">
    <citation type="submission" date="2021-06" db="EMBL/GenBank/DDBJ databases">
        <title>Caerostris darwini draft genome.</title>
        <authorList>
            <person name="Kono N."/>
            <person name="Arakawa K."/>
        </authorList>
    </citation>
    <scope>NUCLEOTIDE SEQUENCE [LARGE SCALE GENOMIC DNA]</scope>
</reference>
<evidence type="ECO:0000313" key="1">
    <source>
        <dbReference type="EMBL" id="GIY76119.1"/>
    </source>
</evidence>
<dbReference type="Proteomes" id="UP001054837">
    <property type="component" value="Unassembled WGS sequence"/>
</dbReference>
<organism evidence="1 3">
    <name type="scientific">Caerostris darwini</name>
    <dbReference type="NCBI Taxonomy" id="1538125"/>
    <lineage>
        <taxon>Eukaryota</taxon>
        <taxon>Metazoa</taxon>
        <taxon>Ecdysozoa</taxon>
        <taxon>Arthropoda</taxon>
        <taxon>Chelicerata</taxon>
        <taxon>Arachnida</taxon>
        <taxon>Araneae</taxon>
        <taxon>Araneomorphae</taxon>
        <taxon>Entelegynae</taxon>
        <taxon>Araneoidea</taxon>
        <taxon>Araneidae</taxon>
        <taxon>Caerostris</taxon>
    </lineage>
</organism>
<accession>A0AAV4W1N8</accession>
<sequence>MINGSIMIWRDNSSILRRVYLLGCLLHRLTRNPEKVVLQGKPPLSQNWQILGETEVVSEELLGPAETEAAEAALGEDDDLTLAGFSCFFSAVDTDFDGLILRLLEIIVEEDLG</sequence>
<comment type="caution">
    <text evidence="1">The sequence shown here is derived from an EMBL/GenBank/DDBJ whole genome shotgun (WGS) entry which is preliminary data.</text>
</comment>
<name>A0AAV4W1N8_9ARAC</name>
<dbReference type="EMBL" id="BPLQ01014330">
    <property type="protein sequence ID" value="GIY79113.1"/>
    <property type="molecule type" value="Genomic_DNA"/>
</dbReference>
<protein>
    <submittedName>
        <fullName evidence="1">Uncharacterized protein</fullName>
    </submittedName>
</protein>
<evidence type="ECO:0000313" key="3">
    <source>
        <dbReference type="Proteomes" id="UP001054837"/>
    </source>
</evidence>
<evidence type="ECO:0000313" key="2">
    <source>
        <dbReference type="EMBL" id="GIY79113.1"/>
    </source>
</evidence>